<name>W7TL02_9STRA</name>
<evidence type="ECO:0000313" key="3">
    <source>
        <dbReference type="Proteomes" id="UP000019335"/>
    </source>
</evidence>
<dbReference type="SUPFAM" id="SSF160369">
    <property type="entry name" value="Ribosomal protein L10-like"/>
    <property type="match status" value="1"/>
</dbReference>
<comment type="caution">
    <text evidence="2">The sequence shown here is derived from an EMBL/GenBank/DDBJ whole genome shotgun (WGS) entry which is preliminary data.</text>
</comment>
<reference evidence="2 3" key="1">
    <citation type="journal article" date="2014" name="Mol. Plant">
        <title>Chromosome Scale Genome Assembly and Transcriptome Profiling of Nannochloropsis gaditana in Nitrogen Depletion.</title>
        <authorList>
            <person name="Corteggiani Carpinelli E."/>
            <person name="Telatin A."/>
            <person name="Vitulo N."/>
            <person name="Forcato C."/>
            <person name="D'Angelo M."/>
            <person name="Schiavon R."/>
            <person name="Vezzi A."/>
            <person name="Giacometti G.M."/>
            <person name="Morosinotto T."/>
            <person name="Valle G."/>
        </authorList>
    </citation>
    <scope>NUCLEOTIDE SEQUENCE [LARGE SCALE GENOMIC DNA]</scope>
    <source>
        <strain evidence="2 3">B-31</strain>
    </source>
</reference>
<proteinExistence type="inferred from homology"/>
<dbReference type="EMBL" id="AZIL01000609">
    <property type="protein sequence ID" value="EWM26752.1"/>
    <property type="molecule type" value="Genomic_DNA"/>
</dbReference>
<dbReference type="Proteomes" id="UP000019335">
    <property type="component" value="Chromosome 8"/>
</dbReference>
<dbReference type="Gene3D" id="3.30.70.1730">
    <property type="match status" value="1"/>
</dbReference>
<evidence type="ECO:0000256" key="1">
    <source>
        <dbReference type="ARBA" id="ARBA00008889"/>
    </source>
</evidence>
<gene>
    <name evidence="2" type="ORF">Naga_100001g23</name>
</gene>
<evidence type="ECO:0000313" key="2">
    <source>
        <dbReference type="EMBL" id="EWM26752.1"/>
    </source>
</evidence>
<dbReference type="AlphaFoldDB" id="W7TL02"/>
<dbReference type="InterPro" id="IPR043141">
    <property type="entry name" value="Ribosomal_uL10-like_sf"/>
</dbReference>
<organism evidence="2 3">
    <name type="scientific">Nannochloropsis gaditana</name>
    <dbReference type="NCBI Taxonomy" id="72520"/>
    <lineage>
        <taxon>Eukaryota</taxon>
        <taxon>Sar</taxon>
        <taxon>Stramenopiles</taxon>
        <taxon>Ochrophyta</taxon>
        <taxon>Eustigmatophyceae</taxon>
        <taxon>Eustigmatales</taxon>
        <taxon>Monodopsidaceae</taxon>
        <taxon>Nannochloropsis</taxon>
    </lineage>
</organism>
<accession>W7TL02</accession>
<comment type="similarity">
    <text evidence="1">Belongs to the universal ribosomal protein uL10 family.</text>
</comment>
<keyword evidence="3" id="KW-1185">Reference proteome</keyword>
<protein>
    <submittedName>
        <fullName evidence="2">Uncharacterized protein</fullName>
    </submittedName>
</protein>
<sequence>MKQLQTLVRQGRKVLANMYLREILTTRDTCFFFQPPSMNSETVLQMKQKFRAQTGLTWRSFSPAVSQHYLKDSPYKALIRLLQGPMIVAYPEEIADRAIPTRAVLGLAKEFNLGILGAKWQNNFLSAADLKELKAEGVYRGEVLGLFATYQREVVQALNMHHEKESGIQTKVEEGGGGNRGAN</sequence>